<comment type="caution">
    <text evidence="1">The sequence shown here is derived from an EMBL/GenBank/DDBJ whole genome shotgun (WGS) entry which is preliminary data.</text>
</comment>
<sequence>TEYNRRPAAVAVQLDFNLLAAGYGEHLFNAIAREIIAADIAVFETSDLNPNVMIEVGVALTWGVRVLPIKRVGRPTPPSDISGQTWADYEDDAGKFSDPDHEAKLLRMVERAVRKRFR</sequence>
<gene>
    <name evidence="1" type="ORF">S01H1_69705</name>
</gene>
<evidence type="ECO:0000313" key="1">
    <source>
        <dbReference type="EMBL" id="GAG28732.1"/>
    </source>
</evidence>
<reference evidence="1" key="1">
    <citation type="journal article" date="2014" name="Front. Microbiol.">
        <title>High frequency of phylogenetically diverse reductive dehalogenase-homologous genes in deep subseafloor sedimentary metagenomes.</title>
        <authorList>
            <person name="Kawai M."/>
            <person name="Futagami T."/>
            <person name="Toyoda A."/>
            <person name="Takaki Y."/>
            <person name="Nishi S."/>
            <person name="Hori S."/>
            <person name="Arai W."/>
            <person name="Tsubouchi T."/>
            <person name="Morono Y."/>
            <person name="Uchiyama I."/>
            <person name="Ito T."/>
            <person name="Fujiyama A."/>
            <person name="Inagaki F."/>
            <person name="Takami H."/>
        </authorList>
    </citation>
    <scope>NUCLEOTIDE SEQUENCE</scope>
    <source>
        <strain evidence="1">Expedition CK06-06</strain>
    </source>
</reference>
<proteinExistence type="predicted"/>
<organism evidence="1">
    <name type="scientific">marine sediment metagenome</name>
    <dbReference type="NCBI Taxonomy" id="412755"/>
    <lineage>
        <taxon>unclassified sequences</taxon>
        <taxon>metagenomes</taxon>
        <taxon>ecological metagenomes</taxon>
    </lineage>
</organism>
<dbReference type="AlphaFoldDB" id="X0WZU8"/>
<dbReference type="EMBL" id="BARS01046298">
    <property type="protein sequence ID" value="GAG28732.1"/>
    <property type="molecule type" value="Genomic_DNA"/>
</dbReference>
<accession>X0WZU8</accession>
<name>X0WZU8_9ZZZZ</name>
<protein>
    <submittedName>
        <fullName evidence="1">Uncharacterized protein</fullName>
    </submittedName>
</protein>
<feature type="non-terminal residue" evidence="1">
    <location>
        <position position="1"/>
    </location>
</feature>